<keyword evidence="7" id="KW-1185">Reference proteome</keyword>
<dbReference type="SUPFAM" id="SSF46785">
    <property type="entry name" value="Winged helix' DNA-binding domain"/>
    <property type="match status" value="1"/>
</dbReference>
<sequence length="289" mass="32304">MELRVLNYFLTVAREKTISKAAAVLHLSQPTLSKQLKDLEEELGVQLFIRGNREISLTEDGVYLQNRGKEILSLVDTTTANLQKNEVIGGDILIGGGETQAFQFLSVILNDLMEKYPDINVHMYSGNADDVKDKIDKGLLDFGLVIDPVEKQKYEYLSLPVADRWGILVNEKHELAGKENVSPQDLKDHSLLISNQTLVNNQLSEWLGGNLSNFNIIGSYNLLYNASLLVKEGQSAAFCIDGIIHTQNSGLVFIPLEPSLTSRISIIWKRKQIFSNAGSLFLEKLMQIQ</sequence>
<dbReference type="PRINTS" id="PR00039">
    <property type="entry name" value="HTHLYSR"/>
</dbReference>
<keyword evidence="4" id="KW-0804">Transcription</keyword>
<dbReference type="Pfam" id="PF00126">
    <property type="entry name" value="HTH_1"/>
    <property type="match status" value="1"/>
</dbReference>
<feature type="domain" description="HTH lysR-type" evidence="5">
    <location>
        <begin position="1"/>
        <end position="58"/>
    </location>
</feature>
<evidence type="ECO:0000256" key="2">
    <source>
        <dbReference type="ARBA" id="ARBA00023015"/>
    </source>
</evidence>
<gene>
    <name evidence="6" type="ORF">P7D85_00910</name>
</gene>
<reference evidence="6 7" key="1">
    <citation type="submission" date="2023-03" db="EMBL/GenBank/DDBJ databases">
        <authorList>
            <person name="Shen W."/>
            <person name="Cai J."/>
        </authorList>
    </citation>
    <scope>NUCLEOTIDE SEQUENCE [LARGE SCALE GENOMIC DNA]</scope>
    <source>
        <strain evidence="6 7">D6-4</strain>
    </source>
</reference>
<dbReference type="PROSITE" id="PS50931">
    <property type="entry name" value="HTH_LYSR"/>
    <property type="match status" value="1"/>
</dbReference>
<name>A0ABU3ETY2_9ENTE</name>
<dbReference type="InterPro" id="IPR036388">
    <property type="entry name" value="WH-like_DNA-bd_sf"/>
</dbReference>
<dbReference type="PANTHER" id="PTHR30419">
    <property type="entry name" value="HTH-TYPE TRANSCRIPTIONAL REGULATOR YBHD"/>
    <property type="match status" value="1"/>
</dbReference>
<dbReference type="EMBL" id="JARPYI010000001">
    <property type="protein sequence ID" value="MDT2598310.1"/>
    <property type="molecule type" value="Genomic_DNA"/>
</dbReference>
<dbReference type="Pfam" id="PF03466">
    <property type="entry name" value="LysR_substrate"/>
    <property type="match status" value="1"/>
</dbReference>
<dbReference type="InterPro" id="IPR036390">
    <property type="entry name" value="WH_DNA-bd_sf"/>
</dbReference>
<dbReference type="CDD" id="cd05466">
    <property type="entry name" value="PBP2_LTTR_substrate"/>
    <property type="match status" value="1"/>
</dbReference>
<dbReference type="Proteomes" id="UP001252875">
    <property type="component" value="Unassembled WGS sequence"/>
</dbReference>
<comment type="caution">
    <text evidence="6">The sequence shown here is derived from an EMBL/GenBank/DDBJ whole genome shotgun (WGS) entry which is preliminary data.</text>
</comment>
<dbReference type="Gene3D" id="1.10.10.10">
    <property type="entry name" value="Winged helix-like DNA-binding domain superfamily/Winged helix DNA-binding domain"/>
    <property type="match status" value="1"/>
</dbReference>
<evidence type="ECO:0000259" key="5">
    <source>
        <dbReference type="PROSITE" id="PS50931"/>
    </source>
</evidence>
<dbReference type="RefSeq" id="WP_311821343.1">
    <property type="nucleotide sequence ID" value="NZ_JARPYF010000001.1"/>
</dbReference>
<dbReference type="Gene3D" id="3.40.190.290">
    <property type="match status" value="1"/>
</dbReference>
<dbReference type="SUPFAM" id="SSF53850">
    <property type="entry name" value="Periplasmic binding protein-like II"/>
    <property type="match status" value="1"/>
</dbReference>
<dbReference type="InterPro" id="IPR000847">
    <property type="entry name" value="LysR_HTH_N"/>
</dbReference>
<keyword evidence="2" id="KW-0805">Transcription regulation</keyword>
<protein>
    <submittedName>
        <fullName evidence="6">LysR family transcriptional regulator</fullName>
    </submittedName>
</protein>
<evidence type="ECO:0000313" key="6">
    <source>
        <dbReference type="EMBL" id="MDT2598310.1"/>
    </source>
</evidence>
<dbReference type="PANTHER" id="PTHR30419:SF8">
    <property type="entry name" value="NITROGEN ASSIMILATION TRANSCRIPTIONAL ACTIVATOR-RELATED"/>
    <property type="match status" value="1"/>
</dbReference>
<evidence type="ECO:0000256" key="4">
    <source>
        <dbReference type="ARBA" id="ARBA00023163"/>
    </source>
</evidence>
<evidence type="ECO:0000256" key="1">
    <source>
        <dbReference type="ARBA" id="ARBA00009437"/>
    </source>
</evidence>
<proteinExistence type="inferred from homology"/>
<accession>A0ABU3ETY2</accession>
<organism evidence="6 7">
    <name type="scientific">Enterococcus hulanensis</name>
    <dbReference type="NCBI Taxonomy" id="2559929"/>
    <lineage>
        <taxon>Bacteria</taxon>
        <taxon>Bacillati</taxon>
        <taxon>Bacillota</taxon>
        <taxon>Bacilli</taxon>
        <taxon>Lactobacillales</taxon>
        <taxon>Enterococcaceae</taxon>
        <taxon>Enterococcus</taxon>
    </lineage>
</organism>
<evidence type="ECO:0000256" key="3">
    <source>
        <dbReference type="ARBA" id="ARBA00023125"/>
    </source>
</evidence>
<dbReference type="InterPro" id="IPR005119">
    <property type="entry name" value="LysR_subst-bd"/>
</dbReference>
<evidence type="ECO:0000313" key="7">
    <source>
        <dbReference type="Proteomes" id="UP001252875"/>
    </source>
</evidence>
<keyword evidence="3" id="KW-0238">DNA-binding</keyword>
<comment type="similarity">
    <text evidence="1">Belongs to the LysR transcriptional regulatory family.</text>
</comment>
<dbReference type="InterPro" id="IPR050950">
    <property type="entry name" value="HTH-type_LysR_regulators"/>
</dbReference>